<feature type="domain" description="Tc1-like transposase DDE" evidence="1">
    <location>
        <begin position="1"/>
        <end position="49"/>
    </location>
</feature>
<dbReference type="InterPro" id="IPR036397">
    <property type="entry name" value="RNaseH_sf"/>
</dbReference>
<dbReference type="EMBL" id="JWZT01005524">
    <property type="protein sequence ID" value="KII60685.1"/>
    <property type="molecule type" value="Genomic_DNA"/>
</dbReference>
<dbReference type="OrthoDB" id="5977738at2759"/>
<dbReference type="InterPro" id="IPR038717">
    <property type="entry name" value="Tc1-like_DDE_dom"/>
</dbReference>
<keyword evidence="3" id="KW-1185">Reference proteome</keyword>
<gene>
    <name evidence="2" type="ORF">RF11_11781</name>
</gene>
<evidence type="ECO:0000259" key="1">
    <source>
        <dbReference type="Pfam" id="PF13358"/>
    </source>
</evidence>
<evidence type="ECO:0000313" key="2">
    <source>
        <dbReference type="EMBL" id="KII60685.1"/>
    </source>
</evidence>
<dbReference type="GO" id="GO:0003676">
    <property type="term" value="F:nucleic acid binding"/>
    <property type="evidence" value="ECO:0007669"/>
    <property type="project" value="InterPro"/>
</dbReference>
<dbReference type="Pfam" id="PF13358">
    <property type="entry name" value="DDE_3"/>
    <property type="match status" value="1"/>
</dbReference>
<evidence type="ECO:0000313" key="3">
    <source>
        <dbReference type="Proteomes" id="UP000031668"/>
    </source>
</evidence>
<dbReference type="AlphaFoldDB" id="A0A0C2M102"/>
<name>A0A0C2M102_THEKT</name>
<accession>A0A0C2M102</accession>
<comment type="caution">
    <text evidence="2">The sequence shown here is derived from an EMBL/GenBank/DDBJ whole genome shotgun (WGS) entry which is preliminary data.</text>
</comment>
<reference evidence="2 3" key="1">
    <citation type="journal article" date="2014" name="Genome Biol. Evol.">
        <title>The genome of the myxosporean Thelohanellus kitauei shows adaptations to nutrient acquisition within its fish host.</title>
        <authorList>
            <person name="Yang Y."/>
            <person name="Xiong J."/>
            <person name="Zhou Z."/>
            <person name="Huo F."/>
            <person name="Miao W."/>
            <person name="Ran C."/>
            <person name="Liu Y."/>
            <person name="Zhang J."/>
            <person name="Feng J."/>
            <person name="Wang M."/>
            <person name="Wang M."/>
            <person name="Wang L."/>
            <person name="Yao B."/>
        </authorList>
    </citation>
    <scope>NUCLEOTIDE SEQUENCE [LARGE SCALE GENOMIC DNA]</scope>
    <source>
        <strain evidence="2">Wuqing</strain>
    </source>
</reference>
<proteinExistence type="predicted"/>
<dbReference type="Gene3D" id="3.30.420.10">
    <property type="entry name" value="Ribonuclease H-like superfamily/Ribonuclease H"/>
    <property type="match status" value="1"/>
</dbReference>
<protein>
    <recommendedName>
        <fullName evidence="1">Tc1-like transposase DDE domain-containing protein</fullName>
    </recommendedName>
</protein>
<sequence length="106" mass="11963">MDNVRFHHSNPEFYEYPYEIKYLPRYSPFLNPCEEAFSLIKNQVRRDSRPTGANDLIRRMRSACATANVQNESSATLGALFSVGSWGRITTADNQCGCIGSRAPID</sequence>
<organism evidence="2 3">
    <name type="scientific">Thelohanellus kitauei</name>
    <name type="common">Myxosporean</name>
    <dbReference type="NCBI Taxonomy" id="669202"/>
    <lineage>
        <taxon>Eukaryota</taxon>
        <taxon>Metazoa</taxon>
        <taxon>Cnidaria</taxon>
        <taxon>Myxozoa</taxon>
        <taxon>Myxosporea</taxon>
        <taxon>Bivalvulida</taxon>
        <taxon>Platysporina</taxon>
        <taxon>Myxobolidae</taxon>
        <taxon>Thelohanellus</taxon>
    </lineage>
</organism>
<dbReference type="Proteomes" id="UP000031668">
    <property type="component" value="Unassembled WGS sequence"/>
</dbReference>